<dbReference type="Gene3D" id="2.30.33.40">
    <property type="entry name" value="GroES chaperonin"/>
    <property type="match status" value="1"/>
</dbReference>
<sequence>MKTATKTIPNESGIFPCGNHVLVKPDAIEEKTKGGIIIPDKDRERHQKGVSYGYVIALGPDCFKHSVEIRDRWNGTDWQRIERRTIRYSADFAQPGDRINFAIYSGRYYIGEDGEDYIQINDTDITARVTEKVTATSLEAREPFSN</sequence>
<protein>
    <recommendedName>
        <fullName evidence="3">Co-chaperonin GroES</fullName>
    </recommendedName>
</protein>
<name>A0A0F9LXP8_9ZZZZ</name>
<proteinExistence type="predicted"/>
<gene>
    <name evidence="2" type="ORF">LCGC14_1453620</name>
</gene>
<dbReference type="SUPFAM" id="SSF50129">
    <property type="entry name" value="GroES-like"/>
    <property type="match status" value="1"/>
</dbReference>
<evidence type="ECO:0008006" key="3">
    <source>
        <dbReference type="Google" id="ProtNLM"/>
    </source>
</evidence>
<accession>A0A0F9LXP8</accession>
<dbReference type="GO" id="GO:0005524">
    <property type="term" value="F:ATP binding"/>
    <property type="evidence" value="ECO:0007669"/>
    <property type="project" value="InterPro"/>
</dbReference>
<dbReference type="EMBL" id="LAZR01010037">
    <property type="protein sequence ID" value="KKM69160.1"/>
    <property type="molecule type" value="Genomic_DNA"/>
</dbReference>
<dbReference type="InterPro" id="IPR011032">
    <property type="entry name" value="GroES-like_sf"/>
</dbReference>
<organism evidence="2">
    <name type="scientific">marine sediment metagenome</name>
    <dbReference type="NCBI Taxonomy" id="412755"/>
    <lineage>
        <taxon>unclassified sequences</taxon>
        <taxon>metagenomes</taxon>
        <taxon>ecological metagenomes</taxon>
    </lineage>
</organism>
<dbReference type="CDD" id="cd00320">
    <property type="entry name" value="cpn10"/>
    <property type="match status" value="1"/>
</dbReference>
<keyword evidence="1" id="KW-0143">Chaperone</keyword>
<evidence type="ECO:0000313" key="2">
    <source>
        <dbReference type="EMBL" id="KKM69160.1"/>
    </source>
</evidence>
<dbReference type="Pfam" id="PF00166">
    <property type="entry name" value="Cpn10"/>
    <property type="match status" value="1"/>
</dbReference>
<dbReference type="InterPro" id="IPR020818">
    <property type="entry name" value="Chaperonin_GroES"/>
</dbReference>
<reference evidence="2" key="1">
    <citation type="journal article" date="2015" name="Nature">
        <title>Complex archaea that bridge the gap between prokaryotes and eukaryotes.</title>
        <authorList>
            <person name="Spang A."/>
            <person name="Saw J.H."/>
            <person name="Jorgensen S.L."/>
            <person name="Zaremba-Niedzwiedzka K."/>
            <person name="Martijn J."/>
            <person name="Lind A.E."/>
            <person name="van Eijk R."/>
            <person name="Schleper C."/>
            <person name="Guy L."/>
            <person name="Ettema T.J."/>
        </authorList>
    </citation>
    <scope>NUCLEOTIDE SEQUENCE</scope>
</reference>
<dbReference type="GO" id="GO:0044183">
    <property type="term" value="F:protein folding chaperone"/>
    <property type="evidence" value="ECO:0007669"/>
    <property type="project" value="InterPro"/>
</dbReference>
<dbReference type="InterPro" id="IPR037124">
    <property type="entry name" value="Chaperonin_GroES_sf"/>
</dbReference>
<dbReference type="SMART" id="SM00883">
    <property type="entry name" value="Cpn10"/>
    <property type="match status" value="1"/>
</dbReference>
<dbReference type="AlphaFoldDB" id="A0A0F9LXP8"/>
<comment type="caution">
    <text evidence="2">The sequence shown here is derived from an EMBL/GenBank/DDBJ whole genome shotgun (WGS) entry which is preliminary data.</text>
</comment>
<evidence type="ECO:0000256" key="1">
    <source>
        <dbReference type="ARBA" id="ARBA00023186"/>
    </source>
</evidence>